<dbReference type="EMBL" id="KV919069">
    <property type="protein sequence ID" value="OSX72311.1"/>
    <property type="molecule type" value="Genomic_DNA"/>
</dbReference>
<dbReference type="GO" id="GO:0005643">
    <property type="term" value="C:nuclear pore"/>
    <property type="evidence" value="ECO:0007669"/>
    <property type="project" value="InterPro"/>
</dbReference>
<evidence type="ECO:0000313" key="3">
    <source>
        <dbReference type="Proteomes" id="UP000218209"/>
    </source>
</evidence>
<dbReference type="GO" id="GO:0017056">
    <property type="term" value="F:structural constituent of nuclear pore"/>
    <property type="evidence" value="ECO:0007669"/>
    <property type="project" value="InterPro"/>
</dbReference>
<evidence type="ECO:0000313" key="2">
    <source>
        <dbReference type="EMBL" id="OSX72311.1"/>
    </source>
</evidence>
<dbReference type="Proteomes" id="UP000218209">
    <property type="component" value="Unassembled WGS sequence"/>
</dbReference>
<reference evidence="2 3" key="1">
    <citation type="submission" date="2017-03" db="EMBL/GenBank/DDBJ databases">
        <title>WGS assembly of Porphyra umbilicalis.</title>
        <authorList>
            <person name="Brawley S.H."/>
            <person name="Blouin N.A."/>
            <person name="Ficko-Blean E."/>
            <person name="Wheeler G.L."/>
            <person name="Lohr M."/>
            <person name="Goodson H.V."/>
            <person name="Jenkins J.W."/>
            <person name="Blaby-Haas C.E."/>
            <person name="Helliwell K.E."/>
            <person name="Chan C."/>
            <person name="Marriage T."/>
            <person name="Bhattacharya D."/>
            <person name="Klein A.S."/>
            <person name="Badis Y."/>
            <person name="Brodie J."/>
            <person name="Cao Y."/>
            <person name="Collen J."/>
            <person name="Dittami S.M."/>
            <person name="Gachon C.M."/>
            <person name="Green B.R."/>
            <person name="Karpowicz S."/>
            <person name="Kim J.W."/>
            <person name="Kudahl U."/>
            <person name="Lin S."/>
            <person name="Michel G."/>
            <person name="Mittag M."/>
            <person name="Olson B.J."/>
            <person name="Pangilinan J."/>
            <person name="Peng Y."/>
            <person name="Qiu H."/>
            <person name="Shu S."/>
            <person name="Singer J.T."/>
            <person name="Smith A.G."/>
            <person name="Sprecher B.N."/>
            <person name="Wagner V."/>
            <person name="Wang W."/>
            <person name="Wang Z.-Y."/>
            <person name="Yan J."/>
            <person name="Yarish C."/>
            <person name="Zoeuner-Riek S."/>
            <person name="Zhuang Y."/>
            <person name="Zou Y."/>
            <person name="Lindquist E.A."/>
            <person name="Grimwood J."/>
            <person name="Barry K."/>
            <person name="Rokhsar D.S."/>
            <person name="Schmutz J."/>
            <person name="Stiller J.W."/>
            <person name="Grossman A.R."/>
            <person name="Prochnik S.E."/>
        </authorList>
    </citation>
    <scope>NUCLEOTIDE SEQUENCE [LARGE SCALE GENOMIC DNA]</scope>
    <source>
        <strain evidence="2">4086291</strain>
    </source>
</reference>
<dbReference type="AlphaFoldDB" id="A0A1X6NUM8"/>
<evidence type="ECO:0000259" key="1">
    <source>
        <dbReference type="PROSITE" id="PS51434"/>
    </source>
</evidence>
<name>A0A1X6NUM8_PORUM</name>
<organism evidence="2 3">
    <name type="scientific">Porphyra umbilicalis</name>
    <name type="common">Purple laver</name>
    <name type="synonym">Red alga</name>
    <dbReference type="NCBI Taxonomy" id="2786"/>
    <lineage>
        <taxon>Eukaryota</taxon>
        <taxon>Rhodophyta</taxon>
        <taxon>Bangiophyceae</taxon>
        <taxon>Bangiales</taxon>
        <taxon>Bangiaceae</taxon>
        <taxon>Porphyra</taxon>
    </lineage>
</organism>
<sequence>MCASDLAALPSFVAGVEGAGEVTWDGPLDLTGVDVWAALSFGPDPGEVAVDAEAGGALAAGPATVVLEGVVGGKGVERALRRYVERVGGGWGGYEAEGGVWTFRVPHF</sequence>
<feature type="domain" description="Peptidase S59" evidence="1">
    <location>
        <begin position="1"/>
        <end position="108"/>
    </location>
</feature>
<dbReference type="Gene3D" id="3.30.1610.10">
    <property type="entry name" value="Peptidase S59, nucleoporin"/>
    <property type="match status" value="1"/>
</dbReference>
<accession>A0A1X6NUM8</accession>
<dbReference type="InterPro" id="IPR036903">
    <property type="entry name" value="Nup98_auto-Pept-S59_dom_sf"/>
</dbReference>
<gene>
    <name evidence="2" type="ORF">BU14_0446s0006</name>
</gene>
<protein>
    <recommendedName>
        <fullName evidence="1">Peptidase S59 domain-containing protein</fullName>
    </recommendedName>
</protein>
<keyword evidence="3" id="KW-1185">Reference proteome</keyword>
<dbReference type="InterPro" id="IPR007230">
    <property type="entry name" value="Nup98_auto-Pept-S59_dom"/>
</dbReference>
<proteinExistence type="predicted"/>
<dbReference type="PROSITE" id="PS51434">
    <property type="entry name" value="NUP_C"/>
    <property type="match status" value="1"/>
</dbReference>
<dbReference type="SUPFAM" id="SSF82215">
    <property type="entry name" value="C-terminal autoproteolytic domain of nucleoporin nup98"/>
    <property type="match status" value="1"/>
</dbReference>